<dbReference type="EC" id="3.11.1.1" evidence="2"/>
<dbReference type="InterPro" id="IPR006323">
    <property type="entry name" value="Phosphonoacetald_hydro"/>
</dbReference>
<proteinExistence type="inferred from homology"/>
<protein>
    <recommendedName>
        <fullName evidence="2">Phosphonoacetaldehyde hydrolase</fullName>
        <shortName evidence="2">Phosphonatase</shortName>
        <ecNumber evidence="2">3.11.1.1</ecNumber>
    </recommendedName>
    <alternativeName>
        <fullName evidence="2">Phosphonoacetaldehyde phosphonohydrolase</fullName>
    </alternativeName>
</protein>
<feature type="binding site" evidence="2">
    <location>
        <position position="15"/>
    </location>
    <ligand>
        <name>Mg(2+)</name>
        <dbReference type="ChEBI" id="CHEBI:18420"/>
    </ligand>
</feature>
<comment type="function">
    <text evidence="2">Involved in phosphonate degradation.</text>
</comment>
<keyword evidence="4" id="KW-1185">Reference proteome</keyword>
<dbReference type="Proteomes" id="UP001596047">
    <property type="component" value="Unassembled WGS sequence"/>
</dbReference>
<feature type="binding site" evidence="2">
    <location>
        <position position="187"/>
    </location>
    <ligand>
        <name>Mg(2+)</name>
        <dbReference type="ChEBI" id="CHEBI:18420"/>
    </ligand>
</feature>
<keyword evidence="2" id="KW-0479">Metal-binding</keyword>
<dbReference type="NCBIfam" id="TIGR01549">
    <property type="entry name" value="HAD-SF-IA-v1"/>
    <property type="match status" value="1"/>
</dbReference>
<dbReference type="InterPro" id="IPR036412">
    <property type="entry name" value="HAD-like_sf"/>
</dbReference>
<organism evidence="3 4">
    <name type="scientific">Paenibacillus solisilvae</name>
    <dbReference type="NCBI Taxonomy" id="2486751"/>
    <lineage>
        <taxon>Bacteria</taxon>
        <taxon>Bacillati</taxon>
        <taxon>Bacillota</taxon>
        <taxon>Bacilli</taxon>
        <taxon>Bacillales</taxon>
        <taxon>Paenibacillaceae</taxon>
        <taxon>Paenibacillus</taxon>
    </lineage>
</organism>
<keyword evidence="1 2" id="KW-0704">Schiff base</keyword>
<dbReference type="Pfam" id="PF00702">
    <property type="entry name" value="Hydrolase"/>
    <property type="match status" value="1"/>
</dbReference>
<dbReference type="NCBIfam" id="TIGR01422">
    <property type="entry name" value="phosphonatase"/>
    <property type="match status" value="1"/>
</dbReference>
<dbReference type="CDD" id="cd02586">
    <property type="entry name" value="HAD_PHN"/>
    <property type="match status" value="1"/>
</dbReference>
<feature type="active site" description="Nucleophile" evidence="2">
    <location>
        <position position="13"/>
    </location>
</feature>
<dbReference type="SFLD" id="SFLDG01135">
    <property type="entry name" value="C1.5.6:_HAD__Beta-PGM__Phospha"/>
    <property type="match status" value="1"/>
</dbReference>
<evidence type="ECO:0000256" key="2">
    <source>
        <dbReference type="HAMAP-Rule" id="MF_01375"/>
    </source>
</evidence>
<keyword evidence="2" id="KW-0460">Magnesium</keyword>
<accession>A0ABW0VV09</accession>
<sequence length="274" mass="30680">MKNYNRIKAVIFDWAGTVIDYGCFAPMNAFIQSFEDAGVPITIREAREPMGMLKWDHIQALTKMDRVKNQWIDKYGSEPVDEDIDQLYSSFEATLMKSLRTFTDPIPGVVETVARLREAGMKIGSTTGYTKGMMEVVAPEAKRKGYAPDYMIASDEVKAGRPYPYMIFQNLIELGVYPTQSVIKVGDTVSDIHEGRNAGVWTVAVVKGSSELGLTKAEVDSMNEVELSEKMDQTRRTFEKAGADFIIGSIDQLPTVIEELERSNLRKGHENESV</sequence>
<dbReference type="Gene3D" id="3.40.50.1000">
    <property type="entry name" value="HAD superfamily/HAD-like"/>
    <property type="match status" value="1"/>
</dbReference>
<comment type="cofactor">
    <cofactor evidence="2">
        <name>Mg(2+)</name>
        <dbReference type="ChEBI" id="CHEBI:18420"/>
    </cofactor>
    <text evidence="2">Binds 1 Mg(2+) ion per subunit.</text>
</comment>
<evidence type="ECO:0000313" key="4">
    <source>
        <dbReference type="Proteomes" id="UP001596047"/>
    </source>
</evidence>
<dbReference type="Gene3D" id="1.10.150.240">
    <property type="entry name" value="Putative phosphatase, domain 2"/>
    <property type="match status" value="1"/>
</dbReference>
<comment type="subunit">
    <text evidence="2">Homodimer.</text>
</comment>
<dbReference type="InterPro" id="IPR023214">
    <property type="entry name" value="HAD_sf"/>
</dbReference>
<dbReference type="SUPFAM" id="SSF56784">
    <property type="entry name" value="HAD-like"/>
    <property type="match status" value="1"/>
</dbReference>
<dbReference type="InterPro" id="IPR023198">
    <property type="entry name" value="PGP-like_dom2"/>
</dbReference>
<dbReference type="PANTHER" id="PTHR43434">
    <property type="entry name" value="PHOSPHOGLYCOLATE PHOSPHATASE"/>
    <property type="match status" value="1"/>
</dbReference>
<keyword evidence="2 3" id="KW-0378">Hydrolase</keyword>
<name>A0ABW0VV09_9BACL</name>
<gene>
    <name evidence="2 3" type="primary">phnX</name>
    <name evidence="3" type="ORF">ACFPYJ_02610</name>
</gene>
<dbReference type="InterPro" id="IPR050155">
    <property type="entry name" value="HAD-like_hydrolase_sf"/>
</dbReference>
<dbReference type="InterPro" id="IPR006439">
    <property type="entry name" value="HAD-SF_hydro_IA"/>
</dbReference>
<dbReference type="GO" id="GO:0050194">
    <property type="term" value="F:phosphonoacetaldehyde hydrolase activity"/>
    <property type="evidence" value="ECO:0007669"/>
    <property type="project" value="UniProtKB-EC"/>
</dbReference>
<dbReference type="SFLD" id="SFLDG01129">
    <property type="entry name" value="C1.5:_HAD__Beta-PGM__Phosphata"/>
    <property type="match status" value="1"/>
</dbReference>
<comment type="catalytic activity">
    <reaction evidence="2">
        <text>phosphonoacetaldehyde + H2O = acetaldehyde + phosphate + H(+)</text>
        <dbReference type="Rhea" id="RHEA:18905"/>
        <dbReference type="ChEBI" id="CHEBI:15343"/>
        <dbReference type="ChEBI" id="CHEBI:15377"/>
        <dbReference type="ChEBI" id="CHEBI:15378"/>
        <dbReference type="ChEBI" id="CHEBI:43474"/>
        <dbReference type="ChEBI" id="CHEBI:58383"/>
        <dbReference type="EC" id="3.11.1.1"/>
    </reaction>
</comment>
<dbReference type="HAMAP" id="MF_01375">
    <property type="entry name" value="PhnX"/>
    <property type="match status" value="1"/>
</dbReference>
<dbReference type="PANTHER" id="PTHR43434:SF19">
    <property type="entry name" value="PHOSPHONOACETALDEHYDE HYDROLASE"/>
    <property type="match status" value="1"/>
</dbReference>
<feature type="active site" description="Schiff-base intermediate with substrate" evidence="2">
    <location>
        <position position="54"/>
    </location>
</feature>
<dbReference type="RefSeq" id="WP_379186492.1">
    <property type="nucleotide sequence ID" value="NZ_JBHSOW010000014.1"/>
</dbReference>
<comment type="similarity">
    <text evidence="2">Belongs to the HAD-like hydrolase superfamily. PhnX family.</text>
</comment>
<dbReference type="SFLD" id="SFLDS00003">
    <property type="entry name" value="Haloacid_Dehalogenase"/>
    <property type="match status" value="1"/>
</dbReference>
<feature type="binding site" evidence="2">
    <location>
        <position position="13"/>
    </location>
    <ligand>
        <name>Mg(2+)</name>
        <dbReference type="ChEBI" id="CHEBI:18420"/>
    </ligand>
</feature>
<reference evidence="4" key="1">
    <citation type="journal article" date="2019" name="Int. J. Syst. Evol. Microbiol.">
        <title>The Global Catalogue of Microorganisms (GCM) 10K type strain sequencing project: providing services to taxonomists for standard genome sequencing and annotation.</title>
        <authorList>
            <consortium name="The Broad Institute Genomics Platform"/>
            <consortium name="The Broad Institute Genome Sequencing Center for Infectious Disease"/>
            <person name="Wu L."/>
            <person name="Ma J."/>
        </authorList>
    </citation>
    <scope>NUCLEOTIDE SEQUENCE [LARGE SCALE GENOMIC DNA]</scope>
    <source>
        <strain evidence="4">CGMCC 1.3240</strain>
    </source>
</reference>
<comment type="caution">
    <text evidence="3">The sequence shown here is derived from an EMBL/GenBank/DDBJ whole genome shotgun (WGS) entry which is preliminary data.</text>
</comment>
<evidence type="ECO:0000256" key="1">
    <source>
        <dbReference type="ARBA" id="ARBA00023270"/>
    </source>
</evidence>
<dbReference type="EMBL" id="JBHSOW010000014">
    <property type="protein sequence ID" value="MFC5648025.1"/>
    <property type="molecule type" value="Genomic_DNA"/>
</dbReference>
<evidence type="ECO:0000313" key="3">
    <source>
        <dbReference type="EMBL" id="MFC5648025.1"/>
    </source>
</evidence>